<dbReference type="GeneID" id="66055572"/>
<dbReference type="InParanoid" id="A0A2K3D3V6"/>
<reference evidence="2 3" key="1">
    <citation type="journal article" date="2007" name="Science">
        <title>The Chlamydomonas genome reveals the evolution of key animal and plant functions.</title>
        <authorList>
            <person name="Merchant S.S."/>
            <person name="Prochnik S.E."/>
            <person name="Vallon O."/>
            <person name="Harris E.H."/>
            <person name="Karpowicz S.J."/>
            <person name="Witman G.B."/>
            <person name="Terry A."/>
            <person name="Salamov A."/>
            <person name="Fritz-Laylin L.K."/>
            <person name="Marechal-Drouard L."/>
            <person name="Marshall W.F."/>
            <person name="Qu L.H."/>
            <person name="Nelson D.R."/>
            <person name="Sanderfoot A.A."/>
            <person name="Spalding M.H."/>
            <person name="Kapitonov V.V."/>
            <person name="Ren Q."/>
            <person name="Ferris P."/>
            <person name="Lindquist E."/>
            <person name="Shapiro H."/>
            <person name="Lucas S.M."/>
            <person name="Grimwood J."/>
            <person name="Schmutz J."/>
            <person name="Cardol P."/>
            <person name="Cerutti H."/>
            <person name="Chanfreau G."/>
            <person name="Chen C.L."/>
            <person name="Cognat V."/>
            <person name="Croft M.T."/>
            <person name="Dent R."/>
            <person name="Dutcher S."/>
            <person name="Fernandez E."/>
            <person name="Fukuzawa H."/>
            <person name="Gonzalez-Ballester D."/>
            <person name="Gonzalez-Halphen D."/>
            <person name="Hallmann A."/>
            <person name="Hanikenne M."/>
            <person name="Hippler M."/>
            <person name="Inwood W."/>
            <person name="Jabbari K."/>
            <person name="Kalanon M."/>
            <person name="Kuras R."/>
            <person name="Lefebvre P.A."/>
            <person name="Lemaire S.D."/>
            <person name="Lobanov A.V."/>
            <person name="Lohr M."/>
            <person name="Manuell A."/>
            <person name="Meier I."/>
            <person name="Mets L."/>
            <person name="Mittag M."/>
            <person name="Mittelmeier T."/>
            <person name="Moroney J.V."/>
            <person name="Moseley J."/>
            <person name="Napoli C."/>
            <person name="Nedelcu A.M."/>
            <person name="Niyogi K."/>
            <person name="Novoselov S.V."/>
            <person name="Paulsen I.T."/>
            <person name="Pazour G."/>
            <person name="Purton S."/>
            <person name="Ral J.P."/>
            <person name="Riano-Pachon D.M."/>
            <person name="Riekhof W."/>
            <person name="Rymarquis L."/>
            <person name="Schroda M."/>
            <person name="Stern D."/>
            <person name="Umen J."/>
            <person name="Willows R."/>
            <person name="Wilson N."/>
            <person name="Zimmer S.L."/>
            <person name="Allmer J."/>
            <person name="Balk J."/>
            <person name="Bisova K."/>
            <person name="Chen C.J."/>
            <person name="Elias M."/>
            <person name="Gendler K."/>
            <person name="Hauser C."/>
            <person name="Lamb M.R."/>
            <person name="Ledford H."/>
            <person name="Long J.C."/>
            <person name="Minagawa J."/>
            <person name="Page M.D."/>
            <person name="Pan J."/>
            <person name="Pootakham W."/>
            <person name="Roje S."/>
            <person name="Rose A."/>
            <person name="Stahlberg E."/>
            <person name="Terauchi A.M."/>
            <person name="Yang P."/>
            <person name="Ball S."/>
            <person name="Bowler C."/>
            <person name="Dieckmann C.L."/>
            <person name="Gladyshev V.N."/>
            <person name="Green P."/>
            <person name="Jorgensen R."/>
            <person name="Mayfield S."/>
            <person name="Mueller-Roeber B."/>
            <person name="Rajamani S."/>
            <person name="Sayre R.T."/>
            <person name="Brokstein P."/>
            <person name="Dubchak I."/>
            <person name="Goodstein D."/>
            <person name="Hornick L."/>
            <person name="Huang Y.W."/>
            <person name="Jhaveri J."/>
            <person name="Luo Y."/>
            <person name="Martinez D."/>
            <person name="Ngau W.C."/>
            <person name="Otillar B."/>
            <person name="Poliakov A."/>
            <person name="Porter A."/>
            <person name="Szajkowski L."/>
            <person name="Werner G."/>
            <person name="Zhou K."/>
            <person name="Grigoriev I.V."/>
            <person name="Rokhsar D.S."/>
            <person name="Grossman A.R."/>
        </authorList>
    </citation>
    <scope>NUCLEOTIDE SEQUENCE [LARGE SCALE GENOMIC DNA]</scope>
    <source>
        <strain evidence="3">CC-503</strain>
    </source>
</reference>
<proteinExistence type="predicted"/>
<dbReference type="OrthoDB" id="10652215at2759"/>
<evidence type="ECO:0000256" key="1">
    <source>
        <dbReference type="SAM" id="Coils"/>
    </source>
</evidence>
<protein>
    <submittedName>
        <fullName evidence="2">Uncharacterized protein</fullName>
    </submittedName>
</protein>
<dbReference type="KEGG" id="cre:CHLRE_12g517950v5"/>
<dbReference type="AlphaFoldDB" id="A0A2K3D3V6"/>
<gene>
    <name evidence="2" type="ORF">CHLRE_12g517950v5</name>
</gene>
<dbReference type="RefSeq" id="XP_042918429.1">
    <property type="nucleotide sequence ID" value="XM_043068334.1"/>
</dbReference>
<sequence>MKQSGCFDGHSSNLNLRARTSEHGSESSVDSFNDTAEEFCNRGGSFVAELSQTYRDEVRAFRAELRAAETRAAETRAELQALQSRVNDLEAFKAVAFRAVNDEVHKKIQAAFGPTPENQRWDVFLTLQFSQHQDWFEQRSLGLAELPLLNKGPNTYFEAGNNAAHSPPPAVVSRIVGEEGALQQKGFDALLDASEPFAEFVGPHQGAVDAAGAVIKNSFVLGRPDGCGMGGQYDSDFRGAGGHTRCDSVGRATPVDFLFVPRGESRPAEVHQLVGHGHIWGGPGARGDRVPECGRRWWHGVPPMLLPAGATPTNWSCTMVTDLGSCSSAQLEAMAAATSAAAAALAAAVPACSQPPPMMPLDIQESDYLEACSIRGKAGGATAFARGVGLYDPAHAEAVKAGRAAGGVPSKCGKCGDCKRCKNRIIQQNWRAKKKAMKGGAGGSGGSGGGGSAAAVVGLTANEEAAVVDLTANESHTCVL</sequence>
<dbReference type="Gramene" id="PNW75223">
    <property type="protein sequence ID" value="PNW75223"/>
    <property type="gene ID" value="CHLRE_12g517950v5"/>
</dbReference>
<keyword evidence="3" id="KW-1185">Reference proteome</keyword>
<keyword evidence="1" id="KW-0175">Coiled coil</keyword>
<feature type="coiled-coil region" evidence="1">
    <location>
        <begin position="51"/>
        <end position="92"/>
    </location>
</feature>
<dbReference type="Proteomes" id="UP000006906">
    <property type="component" value="Chromosome 12"/>
</dbReference>
<name>A0A2K3D3V6_CHLRE</name>
<organism evidence="2 3">
    <name type="scientific">Chlamydomonas reinhardtii</name>
    <name type="common">Chlamydomonas smithii</name>
    <dbReference type="NCBI Taxonomy" id="3055"/>
    <lineage>
        <taxon>Eukaryota</taxon>
        <taxon>Viridiplantae</taxon>
        <taxon>Chlorophyta</taxon>
        <taxon>core chlorophytes</taxon>
        <taxon>Chlorophyceae</taxon>
        <taxon>CS clade</taxon>
        <taxon>Chlamydomonadales</taxon>
        <taxon>Chlamydomonadaceae</taxon>
        <taxon>Chlamydomonas</taxon>
    </lineage>
</organism>
<dbReference type="EMBL" id="CM008973">
    <property type="protein sequence ID" value="PNW75223.1"/>
    <property type="molecule type" value="Genomic_DNA"/>
</dbReference>
<accession>A0A2K3D3V6</accession>
<evidence type="ECO:0000313" key="3">
    <source>
        <dbReference type="Proteomes" id="UP000006906"/>
    </source>
</evidence>
<evidence type="ECO:0000313" key="2">
    <source>
        <dbReference type="EMBL" id="PNW75223.1"/>
    </source>
</evidence>